<protein>
    <submittedName>
        <fullName evidence="1">Uncharacterized protein</fullName>
    </submittedName>
</protein>
<feature type="non-terminal residue" evidence="1">
    <location>
        <position position="74"/>
    </location>
</feature>
<evidence type="ECO:0000313" key="1">
    <source>
        <dbReference type="EMBL" id="PHU33893.1"/>
    </source>
</evidence>
<dbReference type="EMBL" id="PDYF01000052">
    <property type="protein sequence ID" value="PHU33893.1"/>
    <property type="molecule type" value="Genomic_DNA"/>
</dbReference>
<organism evidence="1 2">
    <name type="scientific">Pseudobutyrivibrio ruminis</name>
    <dbReference type="NCBI Taxonomy" id="46206"/>
    <lineage>
        <taxon>Bacteria</taxon>
        <taxon>Bacillati</taxon>
        <taxon>Bacillota</taxon>
        <taxon>Clostridia</taxon>
        <taxon>Lachnospirales</taxon>
        <taxon>Lachnospiraceae</taxon>
        <taxon>Pseudobutyrivibrio</taxon>
    </lineage>
</organism>
<accession>A0A2G3DSM8</accession>
<dbReference type="AlphaFoldDB" id="A0A2G3DSM8"/>
<name>A0A2G3DSM8_9FIRM</name>
<comment type="caution">
    <text evidence="1">The sequence shown here is derived from an EMBL/GenBank/DDBJ whole genome shotgun (WGS) entry which is preliminary data.</text>
</comment>
<dbReference type="Proteomes" id="UP000225889">
    <property type="component" value="Unassembled WGS sequence"/>
</dbReference>
<reference evidence="1 2" key="1">
    <citation type="submission" date="2017-10" db="EMBL/GenBank/DDBJ databases">
        <title>Resolving the taxonomy of Roseburia spp., Eubacterium rectale and Agathobacter spp. through phylogenomic analysis.</title>
        <authorList>
            <person name="Sheridan P.O."/>
            <person name="Walker A.W."/>
            <person name="Duncan S.H."/>
            <person name="Scott K.P."/>
            <person name="Toole P.W.O."/>
            <person name="Luis P."/>
            <person name="Flint H.J."/>
        </authorList>
    </citation>
    <scope>NUCLEOTIDE SEQUENCE [LARGE SCALE GENOMIC DNA]</scope>
    <source>
        <strain evidence="1 2">JK626</strain>
    </source>
</reference>
<evidence type="ECO:0000313" key="2">
    <source>
        <dbReference type="Proteomes" id="UP000225889"/>
    </source>
</evidence>
<gene>
    <name evidence="1" type="ORF">CSX01_12905</name>
</gene>
<dbReference type="RefSeq" id="WP_099392685.1">
    <property type="nucleotide sequence ID" value="NZ_PDYF01000052.1"/>
</dbReference>
<reference evidence="1 2" key="2">
    <citation type="submission" date="2017-10" db="EMBL/GenBank/DDBJ databases">
        <authorList>
            <person name="Banno H."/>
            <person name="Chua N.-H."/>
        </authorList>
    </citation>
    <scope>NUCLEOTIDE SEQUENCE [LARGE SCALE GENOMIC DNA]</scope>
    <source>
        <strain evidence="1 2">JK626</strain>
    </source>
</reference>
<proteinExistence type="predicted"/>
<sequence length="74" mass="8681">MSKYDILESKFTNIRNYLDEINIDDESTAEYLRYFKEYVIKLIEAVHKRNIRNSDGAVLGLVRAISDYDELCAD</sequence>